<comment type="caution">
    <text evidence="1">The sequence shown here is derived from an EMBL/GenBank/DDBJ whole genome shotgun (WGS) entry which is preliminary data.</text>
</comment>
<evidence type="ECO:0000313" key="2">
    <source>
        <dbReference type="Proteomes" id="UP000187455"/>
    </source>
</evidence>
<proteinExistence type="predicted"/>
<dbReference type="AlphaFoldDB" id="A0A1R0GNU9"/>
<gene>
    <name evidence="1" type="ORF">AYI68_g7380</name>
</gene>
<keyword evidence="2" id="KW-1185">Reference proteome</keyword>
<dbReference type="Proteomes" id="UP000187455">
    <property type="component" value="Unassembled WGS sequence"/>
</dbReference>
<accession>A0A1R0GNU9</accession>
<reference evidence="1 2" key="1">
    <citation type="journal article" date="2016" name="Mol. Biol. Evol.">
        <title>Genome-Wide Survey of Gut Fungi (Harpellales) Reveals the First Horizontally Transferred Ubiquitin Gene from a Mosquito Host.</title>
        <authorList>
            <person name="Wang Y."/>
            <person name="White M.M."/>
            <person name="Kvist S."/>
            <person name="Moncalvo J.M."/>
        </authorList>
    </citation>
    <scope>NUCLEOTIDE SEQUENCE [LARGE SCALE GENOMIC DNA]</scope>
    <source>
        <strain evidence="1 2">ALG-7-W6</strain>
    </source>
</reference>
<dbReference type="EMBL" id="LSSL01006052">
    <property type="protein sequence ID" value="OLY78565.1"/>
    <property type="molecule type" value="Genomic_DNA"/>
</dbReference>
<sequence>MQIGLNKTIDCSDTWEMTVNAYKCGAMNFAGPESSDLILKGQKIPKTEQYTYLGYIMNNKWNISGTIKNNKLKIEKSFYAAYSFLSRYGVPTGLKLKLFSDDY</sequence>
<evidence type="ECO:0000313" key="1">
    <source>
        <dbReference type="EMBL" id="OLY78565.1"/>
    </source>
</evidence>
<name>A0A1R0GNU9_9FUNG</name>
<organism evidence="1 2">
    <name type="scientific">Smittium mucronatum</name>
    <dbReference type="NCBI Taxonomy" id="133383"/>
    <lineage>
        <taxon>Eukaryota</taxon>
        <taxon>Fungi</taxon>
        <taxon>Fungi incertae sedis</taxon>
        <taxon>Zoopagomycota</taxon>
        <taxon>Kickxellomycotina</taxon>
        <taxon>Harpellomycetes</taxon>
        <taxon>Harpellales</taxon>
        <taxon>Legeriomycetaceae</taxon>
        <taxon>Smittium</taxon>
    </lineage>
</organism>
<dbReference type="OrthoDB" id="10364975at2759"/>
<protein>
    <submittedName>
        <fullName evidence="1">Uncharacterized protein</fullName>
    </submittedName>
</protein>